<organism evidence="2 3">
    <name type="scientific">Armillaria novae-zelandiae</name>
    <dbReference type="NCBI Taxonomy" id="153914"/>
    <lineage>
        <taxon>Eukaryota</taxon>
        <taxon>Fungi</taxon>
        <taxon>Dikarya</taxon>
        <taxon>Basidiomycota</taxon>
        <taxon>Agaricomycotina</taxon>
        <taxon>Agaricomycetes</taxon>
        <taxon>Agaricomycetidae</taxon>
        <taxon>Agaricales</taxon>
        <taxon>Marasmiineae</taxon>
        <taxon>Physalacriaceae</taxon>
        <taxon>Armillaria</taxon>
    </lineage>
</organism>
<dbReference type="EMBL" id="JAUEPR010000001">
    <property type="protein sequence ID" value="KAK0490339.1"/>
    <property type="molecule type" value="Genomic_DNA"/>
</dbReference>
<gene>
    <name evidence="2" type="ORF">IW261DRAFT_1412901</name>
</gene>
<dbReference type="AlphaFoldDB" id="A0AA39PVD7"/>
<name>A0AA39PVD7_9AGAR</name>
<comment type="caution">
    <text evidence="2">The sequence shown here is derived from an EMBL/GenBank/DDBJ whole genome shotgun (WGS) entry which is preliminary data.</text>
</comment>
<keyword evidence="1" id="KW-1133">Transmembrane helix</keyword>
<evidence type="ECO:0000313" key="2">
    <source>
        <dbReference type="EMBL" id="KAK0490339.1"/>
    </source>
</evidence>
<keyword evidence="1" id="KW-0812">Transmembrane</keyword>
<dbReference type="Proteomes" id="UP001175227">
    <property type="component" value="Unassembled WGS sequence"/>
</dbReference>
<proteinExistence type="predicted"/>
<reference evidence="2" key="1">
    <citation type="submission" date="2023-06" db="EMBL/GenBank/DDBJ databases">
        <authorList>
            <consortium name="Lawrence Berkeley National Laboratory"/>
            <person name="Ahrendt S."/>
            <person name="Sahu N."/>
            <person name="Indic B."/>
            <person name="Wong-Bajracharya J."/>
            <person name="Merenyi Z."/>
            <person name="Ke H.-M."/>
            <person name="Monk M."/>
            <person name="Kocsube S."/>
            <person name="Drula E."/>
            <person name="Lipzen A."/>
            <person name="Balint B."/>
            <person name="Henrissat B."/>
            <person name="Andreopoulos B."/>
            <person name="Martin F.M."/>
            <person name="Harder C.B."/>
            <person name="Rigling D."/>
            <person name="Ford K.L."/>
            <person name="Foster G.D."/>
            <person name="Pangilinan J."/>
            <person name="Papanicolaou A."/>
            <person name="Barry K."/>
            <person name="LaButti K."/>
            <person name="Viragh M."/>
            <person name="Koriabine M."/>
            <person name="Yan M."/>
            <person name="Riley R."/>
            <person name="Champramary S."/>
            <person name="Plett K.L."/>
            <person name="Tsai I.J."/>
            <person name="Slot J."/>
            <person name="Sipos G."/>
            <person name="Plett J."/>
            <person name="Nagy L.G."/>
            <person name="Grigoriev I.V."/>
        </authorList>
    </citation>
    <scope>NUCLEOTIDE SEQUENCE</scope>
    <source>
        <strain evidence="2">ICMP 16352</strain>
    </source>
</reference>
<feature type="transmembrane region" description="Helical" evidence="1">
    <location>
        <begin position="12"/>
        <end position="30"/>
    </location>
</feature>
<keyword evidence="1" id="KW-0472">Membrane</keyword>
<sequence length="136" mass="15558">MSNSRATRQLVGIIFANFVILAILHLQVFFMRKLIIFKLNFTGSVGYNGESLESCESRRGQRWQNGNDMDLMRDSNLKNRSSLKMGLAEVVVEWVDTMGGRGESAVVRPHESIIGILQGDAWFWGADHHWWCGWKK</sequence>
<evidence type="ECO:0000256" key="1">
    <source>
        <dbReference type="SAM" id="Phobius"/>
    </source>
</evidence>
<protein>
    <submittedName>
        <fullName evidence="2">Uncharacterized protein</fullName>
    </submittedName>
</protein>
<evidence type="ECO:0000313" key="3">
    <source>
        <dbReference type="Proteomes" id="UP001175227"/>
    </source>
</evidence>
<keyword evidence="3" id="KW-1185">Reference proteome</keyword>
<accession>A0AA39PVD7</accession>